<gene>
    <name evidence="1" type="ORF">VPR01S_19_00470</name>
</gene>
<sequence length="53" mass="6350">MFINSRFNDNSGLNRKKYKTFSRLRNQNDTARKIARHNNRSEEKIDVLALHCK</sequence>
<evidence type="ECO:0000313" key="2">
    <source>
        <dbReference type="Proteomes" id="UP000016570"/>
    </source>
</evidence>
<dbReference type="Proteomes" id="UP000016570">
    <property type="component" value="Unassembled WGS sequence"/>
</dbReference>
<dbReference type="EMBL" id="BATJ01000019">
    <property type="protein sequence ID" value="GAD68765.1"/>
    <property type="molecule type" value="Genomic_DNA"/>
</dbReference>
<keyword evidence="2" id="KW-1185">Reference proteome</keyword>
<reference evidence="1 2" key="1">
    <citation type="submission" date="2013-09" db="EMBL/GenBank/DDBJ databases">
        <title>Whole genome shotgun sequence of Vibrio proteolyticus NBRC 13287.</title>
        <authorList>
            <person name="Isaki S."/>
            <person name="Hosoyama A."/>
            <person name="Numata M."/>
            <person name="Hashimoto M."/>
            <person name="Hosoyama Y."/>
            <person name="Tsuchikane K."/>
            <person name="Noguchi M."/>
            <person name="Hirakata S."/>
            <person name="Ichikawa N."/>
            <person name="Ohji S."/>
            <person name="Yamazoe A."/>
            <person name="Fujita N."/>
        </authorList>
    </citation>
    <scope>NUCLEOTIDE SEQUENCE [LARGE SCALE GENOMIC DNA]</scope>
    <source>
        <strain evidence="1 2">NBRC 13287</strain>
    </source>
</reference>
<evidence type="ECO:0000313" key="1">
    <source>
        <dbReference type="EMBL" id="GAD68765.1"/>
    </source>
</evidence>
<accession>U3A4Y8</accession>
<proteinExistence type="predicted"/>
<dbReference type="AlphaFoldDB" id="U3A4Y8"/>
<dbReference type="STRING" id="1219065.VPR01S_19_00470"/>
<name>U3A4Y8_VIBPR</name>
<organism evidence="1 2">
    <name type="scientific">Vibrio proteolyticus NBRC 13287</name>
    <dbReference type="NCBI Taxonomy" id="1219065"/>
    <lineage>
        <taxon>Bacteria</taxon>
        <taxon>Pseudomonadati</taxon>
        <taxon>Pseudomonadota</taxon>
        <taxon>Gammaproteobacteria</taxon>
        <taxon>Vibrionales</taxon>
        <taxon>Vibrionaceae</taxon>
        <taxon>Vibrio</taxon>
    </lineage>
</organism>
<comment type="caution">
    <text evidence="1">The sequence shown here is derived from an EMBL/GenBank/DDBJ whole genome shotgun (WGS) entry which is preliminary data.</text>
</comment>
<protein>
    <submittedName>
        <fullName evidence="1">Uncharacterized protein</fullName>
    </submittedName>
</protein>